<dbReference type="PROSITE" id="PS01128">
    <property type="entry name" value="SHIKIMATE_KINASE"/>
    <property type="match status" value="1"/>
</dbReference>
<comment type="subcellular location">
    <subcellularLocation>
        <location evidence="11">Cytoplasm</location>
    </subcellularLocation>
</comment>
<evidence type="ECO:0000256" key="7">
    <source>
        <dbReference type="ARBA" id="ARBA00022777"/>
    </source>
</evidence>
<organism evidence="13 14">
    <name type="scientific">Thermomonas hydrothermalis</name>
    <dbReference type="NCBI Taxonomy" id="213588"/>
    <lineage>
        <taxon>Bacteria</taxon>
        <taxon>Pseudomonadati</taxon>
        <taxon>Pseudomonadota</taxon>
        <taxon>Gammaproteobacteria</taxon>
        <taxon>Lysobacterales</taxon>
        <taxon>Lysobacteraceae</taxon>
        <taxon>Thermomonas</taxon>
    </lineage>
</organism>
<dbReference type="InterPro" id="IPR000623">
    <property type="entry name" value="Shikimate_kinase/TSH1"/>
</dbReference>
<keyword evidence="11" id="KW-0460">Magnesium</keyword>
<evidence type="ECO:0000256" key="3">
    <source>
        <dbReference type="ARBA" id="ARBA00012154"/>
    </source>
</evidence>
<dbReference type="InterPro" id="IPR003593">
    <property type="entry name" value="AAA+_ATPase"/>
</dbReference>
<dbReference type="Proteomes" id="UP000242857">
    <property type="component" value="Unassembled WGS sequence"/>
</dbReference>
<dbReference type="GO" id="GO:0008652">
    <property type="term" value="P:amino acid biosynthetic process"/>
    <property type="evidence" value="ECO:0007669"/>
    <property type="project" value="UniProtKB-KW"/>
</dbReference>
<dbReference type="GO" id="GO:0009423">
    <property type="term" value="P:chorismate biosynthetic process"/>
    <property type="evidence" value="ECO:0007669"/>
    <property type="project" value="UniProtKB-UniRule"/>
</dbReference>
<keyword evidence="8 11" id="KW-0067">ATP-binding</keyword>
<keyword evidence="6 11" id="KW-0547">Nucleotide-binding</keyword>
<dbReference type="PANTHER" id="PTHR21087">
    <property type="entry name" value="SHIKIMATE KINASE"/>
    <property type="match status" value="1"/>
</dbReference>
<dbReference type="AlphaFoldDB" id="A0A1M4ZRV6"/>
<evidence type="ECO:0000256" key="9">
    <source>
        <dbReference type="ARBA" id="ARBA00023141"/>
    </source>
</evidence>
<dbReference type="STRING" id="213588.SAMN02745204_02019"/>
<evidence type="ECO:0000256" key="1">
    <source>
        <dbReference type="ARBA" id="ARBA00004842"/>
    </source>
</evidence>
<comment type="cofactor">
    <cofactor evidence="11">
        <name>Mg(2+)</name>
        <dbReference type="ChEBI" id="CHEBI:18420"/>
    </cofactor>
    <text evidence="11">Binds 1 Mg(2+) ion per subunit.</text>
</comment>
<dbReference type="GO" id="GO:0009073">
    <property type="term" value="P:aromatic amino acid family biosynthetic process"/>
    <property type="evidence" value="ECO:0007669"/>
    <property type="project" value="UniProtKB-KW"/>
</dbReference>
<comment type="subunit">
    <text evidence="11">Monomer.</text>
</comment>
<comment type="catalytic activity">
    <reaction evidence="10 11">
        <text>shikimate + ATP = 3-phosphoshikimate + ADP + H(+)</text>
        <dbReference type="Rhea" id="RHEA:13121"/>
        <dbReference type="ChEBI" id="CHEBI:15378"/>
        <dbReference type="ChEBI" id="CHEBI:30616"/>
        <dbReference type="ChEBI" id="CHEBI:36208"/>
        <dbReference type="ChEBI" id="CHEBI:145989"/>
        <dbReference type="ChEBI" id="CHEBI:456216"/>
        <dbReference type="EC" id="2.7.1.71"/>
    </reaction>
</comment>
<comment type="function">
    <text evidence="11">Catalyzes the specific phosphorylation of the 3-hydroxyl group of shikimic acid using ATP as a cosubstrate.</text>
</comment>
<dbReference type="GO" id="GO:0000287">
    <property type="term" value="F:magnesium ion binding"/>
    <property type="evidence" value="ECO:0007669"/>
    <property type="project" value="UniProtKB-UniRule"/>
</dbReference>
<evidence type="ECO:0000313" key="13">
    <source>
        <dbReference type="EMBL" id="SHF20751.1"/>
    </source>
</evidence>
<evidence type="ECO:0000256" key="4">
    <source>
        <dbReference type="ARBA" id="ARBA00022605"/>
    </source>
</evidence>
<dbReference type="EMBL" id="FQUK01000040">
    <property type="protein sequence ID" value="SHF20751.1"/>
    <property type="molecule type" value="Genomic_DNA"/>
</dbReference>
<feature type="binding site" evidence="11">
    <location>
        <position position="82"/>
    </location>
    <ligand>
        <name>substrate</name>
    </ligand>
</feature>
<dbReference type="UniPathway" id="UPA00053">
    <property type="reaction ID" value="UER00088"/>
</dbReference>
<accession>A0A1M4ZRV6</accession>
<dbReference type="CDD" id="cd00464">
    <property type="entry name" value="SK"/>
    <property type="match status" value="1"/>
</dbReference>
<evidence type="ECO:0000256" key="6">
    <source>
        <dbReference type="ARBA" id="ARBA00022741"/>
    </source>
</evidence>
<dbReference type="OrthoDB" id="9800332at2"/>
<keyword evidence="11" id="KW-0479">Metal-binding</keyword>
<feature type="binding site" evidence="11">
    <location>
        <position position="120"/>
    </location>
    <ligand>
        <name>ATP</name>
        <dbReference type="ChEBI" id="CHEBI:30616"/>
    </ligand>
</feature>
<dbReference type="InterPro" id="IPR023000">
    <property type="entry name" value="Shikimate_kinase_CS"/>
</dbReference>
<dbReference type="InterPro" id="IPR031322">
    <property type="entry name" value="Shikimate/glucono_kinase"/>
</dbReference>
<evidence type="ECO:0000256" key="2">
    <source>
        <dbReference type="ARBA" id="ARBA00006997"/>
    </source>
</evidence>
<keyword evidence="5 11" id="KW-0808">Transferase</keyword>
<comment type="caution">
    <text evidence="11">Lacks conserved residue(s) required for the propagation of feature annotation.</text>
</comment>
<dbReference type="PRINTS" id="PR01100">
    <property type="entry name" value="SHIKIMTKNASE"/>
</dbReference>
<feature type="binding site" evidence="11">
    <location>
        <position position="18"/>
    </location>
    <ligand>
        <name>Mg(2+)</name>
        <dbReference type="ChEBI" id="CHEBI:18420"/>
    </ligand>
</feature>
<keyword evidence="7 11" id="KW-0418">Kinase</keyword>
<dbReference type="PANTHER" id="PTHR21087:SF16">
    <property type="entry name" value="SHIKIMATE KINASE 1, CHLOROPLASTIC"/>
    <property type="match status" value="1"/>
</dbReference>
<sequence length="177" mass="19056">MHDRPHLVLIGPMGAGKTTLGRLLAQQMQRPFVDLDTVIVQAAGVTIQLLFQREGEQGFRKRERAALADVLAGPPAVIATGGGVVLDPDNRHALRRHGYVVYLRVSLATQLHRLHGDTSRPLLDTPDPAARLAALQAQRERLYLETADLVFDADAGSPEALAAALAARLNPTGTCYA</sequence>
<feature type="binding site" evidence="11">
    <location>
        <position position="139"/>
    </location>
    <ligand>
        <name>substrate</name>
    </ligand>
</feature>
<dbReference type="Gene3D" id="3.40.50.300">
    <property type="entry name" value="P-loop containing nucleotide triphosphate hydrolases"/>
    <property type="match status" value="1"/>
</dbReference>
<evidence type="ECO:0000313" key="14">
    <source>
        <dbReference type="Proteomes" id="UP000242857"/>
    </source>
</evidence>
<dbReference type="InterPro" id="IPR027417">
    <property type="entry name" value="P-loop_NTPase"/>
</dbReference>
<comment type="similarity">
    <text evidence="2 11">Belongs to the shikimate kinase family.</text>
</comment>
<comment type="pathway">
    <text evidence="1 11">Metabolic intermediate biosynthesis; chorismate biosynthesis; chorismate from D-erythrose 4-phosphate and phosphoenolpyruvate: step 5/7.</text>
</comment>
<dbReference type="SUPFAM" id="SSF52540">
    <property type="entry name" value="P-loop containing nucleoside triphosphate hydrolases"/>
    <property type="match status" value="1"/>
</dbReference>
<evidence type="ECO:0000259" key="12">
    <source>
        <dbReference type="SMART" id="SM00382"/>
    </source>
</evidence>
<feature type="domain" description="AAA+ ATPase" evidence="12">
    <location>
        <begin position="3"/>
        <end position="148"/>
    </location>
</feature>
<evidence type="ECO:0000256" key="8">
    <source>
        <dbReference type="ARBA" id="ARBA00022840"/>
    </source>
</evidence>
<evidence type="ECO:0000256" key="10">
    <source>
        <dbReference type="ARBA" id="ARBA00048567"/>
    </source>
</evidence>
<gene>
    <name evidence="11" type="primary">aroK</name>
    <name evidence="13" type="ORF">SAMN02745204_02019</name>
</gene>
<feature type="binding site" evidence="11">
    <location>
        <begin position="14"/>
        <end position="19"/>
    </location>
    <ligand>
        <name>ATP</name>
        <dbReference type="ChEBI" id="CHEBI:30616"/>
    </ligand>
</feature>
<evidence type="ECO:0000256" key="5">
    <source>
        <dbReference type="ARBA" id="ARBA00022679"/>
    </source>
</evidence>
<name>A0A1M4ZRV6_9GAMM</name>
<dbReference type="RefSeq" id="WP_084602438.1">
    <property type="nucleotide sequence ID" value="NZ_FQUK01000040.1"/>
</dbReference>
<proteinExistence type="inferred from homology"/>
<dbReference type="GO" id="GO:0005829">
    <property type="term" value="C:cytosol"/>
    <property type="evidence" value="ECO:0007669"/>
    <property type="project" value="TreeGrafter"/>
</dbReference>
<dbReference type="GO" id="GO:0004765">
    <property type="term" value="F:shikimate kinase activity"/>
    <property type="evidence" value="ECO:0007669"/>
    <property type="project" value="UniProtKB-UniRule"/>
</dbReference>
<evidence type="ECO:0000256" key="11">
    <source>
        <dbReference type="HAMAP-Rule" id="MF_00109"/>
    </source>
</evidence>
<dbReference type="HAMAP" id="MF_00109">
    <property type="entry name" value="Shikimate_kinase"/>
    <property type="match status" value="1"/>
</dbReference>
<dbReference type="GO" id="GO:0005524">
    <property type="term" value="F:ATP binding"/>
    <property type="evidence" value="ECO:0007669"/>
    <property type="project" value="UniProtKB-UniRule"/>
</dbReference>
<dbReference type="SMART" id="SM00382">
    <property type="entry name" value="AAA"/>
    <property type="match status" value="1"/>
</dbReference>
<feature type="binding site" evidence="11">
    <location>
        <position position="60"/>
    </location>
    <ligand>
        <name>substrate</name>
    </ligand>
</feature>
<keyword evidence="14" id="KW-1185">Reference proteome</keyword>
<protein>
    <recommendedName>
        <fullName evidence="3 11">Shikimate kinase</fullName>
        <shortName evidence="11">SK</shortName>
        <ecNumber evidence="3 11">2.7.1.71</ecNumber>
    </recommendedName>
</protein>
<keyword evidence="11" id="KW-0963">Cytoplasm</keyword>
<keyword evidence="4 11" id="KW-0028">Amino-acid biosynthesis</keyword>
<reference evidence="14" key="1">
    <citation type="submission" date="2016-11" db="EMBL/GenBank/DDBJ databases">
        <authorList>
            <person name="Varghese N."/>
            <person name="Submissions S."/>
        </authorList>
    </citation>
    <scope>NUCLEOTIDE SEQUENCE [LARGE SCALE GENOMIC DNA]</scope>
    <source>
        <strain evidence="14">DSM 14834</strain>
    </source>
</reference>
<dbReference type="Pfam" id="PF01202">
    <property type="entry name" value="SKI"/>
    <property type="match status" value="1"/>
</dbReference>
<dbReference type="EC" id="2.7.1.71" evidence="3 11"/>
<feature type="binding site" evidence="11">
    <location>
        <position position="36"/>
    </location>
    <ligand>
        <name>substrate</name>
    </ligand>
</feature>
<keyword evidence="9 11" id="KW-0057">Aromatic amino acid biosynthesis</keyword>